<keyword evidence="1 4" id="KW-0808">Transferase</keyword>
<geneLocation type="plasmid" evidence="4 5">
    <name>pTB2</name>
</geneLocation>
<evidence type="ECO:0000313" key="5">
    <source>
        <dbReference type="Proteomes" id="UP000007029"/>
    </source>
</evidence>
<dbReference type="RefSeq" id="WP_011655475.1">
    <property type="nucleotide sequence ID" value="NC_008387.1"/>
</dbReference>
<keyword evidence="4" id="KW-0614">Plasmid</keyword>
<dbReference type="PANTHER" id="PTHR10605:SF56">
    <property type="entry name" value="BIFUNCTIONAL HEPARAN SULFATE N-DEACETYLASE_N-SULFOTRANSFERASE"/>
    <property type="match status" value="1"/>
</dbReference>
<dbReference type="SUPFAM" id="SSF52540">
    <property type="entry name" value="P-loop containing nucleoside triphosphate hydrolases"/>
    <property type="match status" value="1"/>
</dbReference>
<organism evidence="4 5">
    <name type="scientific">Roseobacter denitrificans (strain ATCC 33942 / OCh 114)</name>
    <name type="common">Erythrobacter sp. (strain OCh 114)</name>
    <name type="synonym">Roseobacter denitrificans</name>
    <dbReference type="NCBI Taxonomy" id="375451"/>
    <lineage>
        <taxon>Bacteria</taxon>
        <taxon>Pseudomonadati</taxon>
        <taxon>Pseudomonadota</taxon>
        <taxon>Alphaproteobacteria</taxon>
        <taxon>Rhodobacterales</taxon>
        <taxon>Roseobacteraceae</taxon>
        <taxon>Roseobacter</taxon>
    </lineage>
</organism>
<evidence type="ECO:0000256" key="2">
    <source>
        <dbReference type="ARBA" id="ARBA00023180"/>
    </source>
</evidence>
<dbReference type="KEGG" id="rde:RD1_B0010"/>
<keyword evidence="2" id="KW-0325">Glycoprotein</keyword>
<dbReference type="Pfam" id="PF00685">
    <property type="entry name" value="Sulfotransfer_1"/>
    <property type="match status" value="1"/>
</dbReference>
<evidence type="ECO:0000256" key="1">
    <source>
        <dbReference type="ARBA" id="ARBA00022679"/>
    </source>
</evidence>
<dbReference type="eggNOG" id="COG4424">
    <property type="taxonomic scope" value="Bacteria"/>
</dbReference>
<proteinExistence type="predicted"/>
<dbReference type="AlphaFoldDB" id="Q07GI0"/>
<dbReference type="Gene3D" id="3.40.50.300">
    <property type="entry name" value="P-loop containing nucleotide triphosphate hydrolases"/>
    <property type="match status" value="1"/>
</dbReference>
<dbReference type="PANTHER" id="PTHR10605">
    <property type="entry name" value="HEPARAN SULFATE SULFOTRANSFERASE"/>
    <property type="match status" value="1"/>
</dbReference>
<dbReference type="EMBL" id="CP000465">
    <property type="protein sequence ID" value="ABI93419.1"/>
    <property type="molecule type" value="Genomic_DNA"/>
</dbReference>
<accession>Q07GI0</accession>
<evidence type="ECO:0000259" key="3">
    <source>
        <dbReference type="Pfam" id="PF00685"/>
    </source>
</evidence>
<name>Q07GI0_ROSDO</name>
<dbReference type="HOGENOM" id="CLU_017703_1_0_5"/>
<feature type="domain" description="Sulfotransferase" evidence="3">
    <location>
        <begin position="4"/>
        <end position="181"/>
    </location>
</feature>
<dbReference type="InterPro" id="IPR037359">
    <property type="entry name" value="NST/OST"/>
</dbReference>
<evidence type="ECO:0000313" key="4">
    <source>
        <dbReference type="EMBL" id="ABI93419.1"/>
    </source>
</evidence>
<dbReference type="InterPro" id="IPR000863">
    <property type="entry name" value="Sulfotransferase_dom"/>
</dbReference>
<dbReference type="InterPro" id="IPR027417">
    <property type="entry name" value="P-loop_NTPase"/>
</dbReference>
<dbReference type="OrthoDB" id="981508at2"/>
<keyword evidence="5" id="KW-1185">Reference proteome</keyword>
<dbReference type="Proteomes" id="UP000007029">
    <property type="component" value="Plasmid pTB2"/>
</dbReference>
<reference evidence="4 5" key="1">
    <citation type="journal article" date="2007" name="J. Bacteriol.">
        <title>The complete genome sequence of Roseobacter denitrificans reveals a mixotrophic rather than photosynthetic metabolism.</title>
        <authorList>
            <person name="Swingley W.D."/>
            <person name="Sadekar S."/>
            <person name="Mastrian S.D."/>
            <person name="Matthies H.J."/>
            <person name="Hao J."/>
            <person name="Ramos H."/>
            <person name="Acharya C.R."/>
            <person name="Conrad A.L."/>
            <person name="Taylor H.L."/>
            <person name="Dejesa L.C."/>
            <person name="Shah M.K."/>
            <person name="O'huallachain M.E."/>
            <person name="Lince M.T."/>
            <person name="Blankenship R.E."/>
            <person name="Beatty J.T."/>
            <person name="Touchman J.W."/>
        </authorList>
    </citation>
    <scope>NUCLEOTIDE SEQUENCE [LARGE SCALE GENOMIC DNA]</scope>
    <source>
        <strain evidence="5">ATCC 33942 / OCh 114</strain>
        <plasmid evidence="4 5">pTB2</plasmid>
    </source>
</reference>
<dbReference type="GO" id="GO:0008146">
    <property type="term" value="F:sulfotransferase activity"/>
    <property type="evidence" value="ECO:0007669"/>
    <property type="project" value="InterPro"/>
</dbReference>
<gene>
    <name evidence="4" type="ordered locus">RD1_B0010</name>
</gene>
<protein>
    <submittedName>
        <fullName evidence="4">Sulfotransferase, putative</fullName>
    </submittedName>
</protein>
<sequence length="281" mass="31593">MALPDYIIVGAMKCGTSTLAAQLGAQKGLFMTDPKEPNFFSDDPVHAKGIDWYERLFDAAEPGDLKGEASTHYTKYPTYPEALDRLARVITQPKLIYMIRNPLARAVSHYMHEWSQGVISTDIEQALHSHPEIEAYGCYAAQITPWVERFGTDNVLVLSMENMQRNPQGILDQTGDFLGRPGLVWQDDLGPVNVSAERTRRFPLHGLLVGNPVATALRRTLVPQSLRDRIKASRQMQTRPVLSPAQTARLTEVYTADYTRLKTLFPDRPDLDLSYGFLHHG</sequence>